<dbReference type="InterPro" id="IPR004408">
    <property type="entry name" value="Biotin_CoA_COase_ligase"/>
</dbReference>
<dbReference type="Gene3D" id="3.30.930.10">
    <property type="entry name" value="Bira Bifunctional Protein, Domain 2"/>
    <property type="match status" value="1"/>
</dbReference>
<dbReference type="EC" id="6.3.4.9" evidence="3"/>
<dbReference type="InterPro" id="IPR004143">
    <property type="entry name" value="BPL_LPL_catalytic"/>
</dbReference>
<feature type="domain" description="BPL/LPL catalytic" evidence="2">
    <location>
        <begin position="1"/>
        <end position="172"/>
    </location>
</feature>
<dbReference type="AlphaFoldDB" id="A0A160TIP7"/>
<dbReference type="Gene3D" id="2.30.30.100">
    <property type="match status" value="1"/>
</dbReference>
<reference evidence="3" key="1">
    <citation type="submission" date="2015-10" db="EMBL/GenBank/DDBJ databases">
        <authorList>
            <person name="Gilbert D.G."/>
        </authorList>
    </citation>
    <scope>NUCLEOTIDE SEQUENCE</scope>
</reference>
<name>A0A160TIP7_9ZZZZ</name>
<dbReference type="CDD" id="cd16442">
    <property type="entry name" value="BPL"/>
    <property type="match status" value="1"/>
</dbReference>
<keyword evidence="1 3" id="KW-0436">Ligase</keyword>
<dbReference type="GO" id="GO:0004077">
    <property type="term" value="F:biotin--[biotin carboxyl-carrier protein] ligase activity"/>
    <property type="evidence" value="ECO:0007669"/>
    <property type="project" value="UniProtKB-EC"/>
</dbReference>
<gene>
    <name evidence="3" type="ORF">MGWOODY_Smn3331</name>
</gene>
<dbReference type="GO" id="GO:0005737">
    <property type="term" value="C:cytoplasm"/>
    <property type="evidence" value="ECO:0007669"/>
    <property type="project" value="TreeGrafter"/>
</dbReference>
<accession>A0A160TIP7</accession>
<organism evidence="3">
    <name type="scientific">hydrothermal vent metagenome</name>
    <dbReference type="NCBI Taxonomy" id="652676"/>
    <lineage>
        <taxon>unclassified sequences</taxon>
        <taxon>metagenomes</taxon>
        <taxon>ecological metagenomes</taxon>
    </lineage>
</organism>
<sequence>MLMLAGRGAGEGLWLRAERQTGGRGRQGRPWSSPEGNLYASTLVRLRPVDPQAATLALVAAVALEEVVSAYLFPGEGRGTATSGPILGAGLRRGGLIKWPNDLLLDGAKLSGILLERADDAVVIGMGVNLAYHPTDLERPATSLSAHGATPDPADFLETLADAFERWLGIWRVEGLAPVRARWLERAHPPGTALTARLPDGSAMDGLFQGLDSEGALILRLADGSSRVIHAADIFLI</sequence>
<dbReference type="Pfam" id="PF02237">
    <property type="entry name" value="BPL_C"/>
    <property type="match status" value="1"/>
</dbReference>
<dbReference type="PANTHER" id="PTHR12835:SF5">
    <property type="entry name" value="BIOTIN--PROTEIN LIGASE"/>
    <property type="match status" value="1"/>
</dbReference>
<dbReference type="SUPFAM" id="SSF55681">
    <property type="entry name" value="Class II aaRS and biotin synthetases"/>
    <property type="match status" value="1"/>
</dbReference>
<proteinExistence type="predicted"/>
<dbReference type="PROSITE" id="PS51733">
    <property type="entry name" value="BPL_LPL_CATALYTIC"/>
    <property type="match status" value="1"/>
</dbReference>
<dbReference type="InterPro" id="IPR045864">
    <property type="entry name" value="aa-tRNA-synth_II/BPL/LPL"/>
</dbReference>
<dbReference type="EMBL" id="CZQE01000187">
    <property type="protein sequence ID" value="CUS44845.1"/>
    <property type="molecule type" value="Genomic_DNA"/>
</dbReference>
<dbReference type="Pfam" id="PF03099">
    <property type="entry name" value="BPL_LplA_LipB"/>
    <property type="match status" value="1"/>
</dbReference>
<dbReference type="InterPro" id="IPR003142">
    <property type="entry name" value="BPL_C"/>
</dbReference>
<evidence type="ECO:0000256" key="1">
    <source>
        <dbReference type="ARBA" id="ARBA00022598"/>
    </source>
</evidence>
<dbReference type="PANTHER" id="PTHR12835">
    <property type="entry name" value="BIOTIN PROTEIN LIGASE"/>
    <property type="match status" value="1"/>
</dbReference>
<protein>
    <submittedName>
        <fullName evidence="3">Biotin--protein ligase</fullName>
        <ecNumber evidence="3">6.3.4.9</ecNumber>
    </submittedName>
</protein>
<evidence type="ECO:0000313" key="3">
    <source>
        <dbReference type="EMBL" id="CUS44845.1"/>
    </source>
</evidence>
<evidence type="ECO:0000259" key="2">
    <source>
        <dbReference type="PROSITE" id="PS51733"/>
    </source>
</evidence>